<evidence type="ECO:0000313" key="4">
    <source>
        <dbReference type="Proteomes" id="UP000003947"/>
    </source>
</evidence>
<sequence length="75" mass="7425" precursor="true">MRYFVSVSAILLAGFVLSGCAGSAAPMGVLPRDPVPPPPSVSGGALRPSAAAPQSGPTSQRRALSVPGQASTPRP</sequence>
<dbReference type="EMBL" id="JH660645">
    <property type="protein sequence ID" value="EIM28352.1"/>
    <property type="molecule type" value="Genomic_DNA"/>
</dbReference>
<name>I4YWL0_9HYPH</name>
<proteinExistence type="predicted"/>
<feature type="signal peptide" evidence="2">
    <location>
        <begin position="1"/>
        <end position="24"/>
    </location>
</feature>
<dbReference type="PROSITE" id="PS51257">
    <property type="entry name" value="PROKAR_LIPOPROTEIN"/>
    <property type="match status" value="1"/>
</dbReference>
<feature type="compositionally biased region" description="Polar residues" evidence="1">
    <location>
        <begin position="55"/>
        <end position="75"/>
    </location>
</feature>
<dbReference type="STRING" id="864069.MicloDRAFT_00049350"/>
<feature type="chain" id="PRO_5003698169" evidence="2">
    <location>
        <begin position="25"/>
        <end position="75"/>
    </location>
</feature>
<gene>
    <name evidence="3" type="ORF">MicloDRAFT_00049350</name>
</gene>
<keyword evidence="4" id="KW-1185">Reference proteome</keyword>
<organism evidence="3 4">
    <name type="scientific">Microvirga lotononidis</name>
    <dbReference type="NCBI Taxonomy" id="864069"/>
    <lineage>
        <taxon>Bacteria</taxon>
        <taxon>Pseudomonadati</taxon>
        <taxon>Pseudomonadota</taxon>
        <taxon>Alphaproteobacteria</taxon>
        <taxon>Hyphomicrobiales</taxon>
        <taxon>Methylobacteriaceae</taxon>
        <taxon>Microvirga</taxon>
    </lineage>
</organism>
<protein>
    <submittedName>
        <fullName evidence="3">Uncharacterized protein</fullName>
    </submittedName>
</protein>
<evidence type="ECO:0000256" key="2">
    <source>
        <dbReference type="SAM" id="SignalP"/>
    </source>
</evidence>
<reference evidence="3 4" key="1">
    <citation type="submission" date="2012-02" db="EMBL/GenBank/DDBJ databases">
        <title>Improved High-Quality Draft sequence of Microvirga sp. WSM3557.</title>
        <authorList>
            <consortium name="US DOE Joint Genome Institute"/>
            <person name="Lucas S."/>
            <person name="Han J."/>
            <person name="Lapidus A."/>
            <person name="Cheng J.-F."/>
            <person name="Goodwin L."/>
            <person name="Pitluck S."/>
            <person name="Peters L."/>
            <person name="Zhang X."/>
            <person name="Detter J.C."/>
            <person name="Han C."/>
            <person name="Tapia R."/>
            <person name="Land M."/>
            <person name="Hauser L."/>
            <person name="Kyrpides N."/>
            <person name="Ivanova N."/>
            <person name="Pagani I."/>
            <person name="Brau L."/>
            <person name="Yates R."/>
            <person name="O'Hara G."/>
            <person name="Rui T."/>
            <person name="Howieson J."/>
            <person name="Reeve W."/>
            <person name="Woyke T."/>
        </authorList>
    </citation>
    <scope>NUCLEOTIDE SEQUENCE [LARGE SCALE GENOMIC DNA]</scope>
    <source>
        <strain evidence="3 4">WSM3557</strain>
    </source>
</reference>
<dbReference type="Proteomes" id="UP000003947">
    <property type="component" value="Unassembled WGS sequence"/>
</dbReference>
<evidence type="ECO:0000313" key="3">
    <source>
        <dbReference type="EMBL" id="EIM28352.1"/>
    </source>
</evidence>
<dbReference type="AlphaFoldDB" id="I4YWL0"/>
<keyword evidence="2" id="KW-0732">Signal</keyword>
<feature type="region of interest" description="Disordered" evidence="1">
    <location>
        <begin position="31"/>
        <end position="75"/>
    </location>
</feature>
<evidence type="ECO:0000256" key="1">
    <source>
        <dbReference type="SAM" id="MobiDB-lite"/>
    </source>
</evidence>
<dbReference type="HOGENOM" id="CLU_2667004_0_0_5"/>
<accession>I4YWL0</accession>